<sequence length="899" mass="97181">MIQTTLRITESRALSYRIPETRSSQPKFVNYAVALTAEASDGTISEGSGEGQPRGWMTGDNAGNSWGFLSEVIRRLESVELDISSTARAVTSVQTQMAEFFTLAEQRSPDSVNRHPFRGSLLAVETALLDLTARALSVPLTALITEGAGADTAGDSDLPQEIAGPAAGAESSDEFQRAARRPFDWEQDTVPVAQHDDLLQALLILETAVRRADHSQGVLGLDLGGLLDMRAGKAFVRRVVALAVQGDLPKRVILERVLPRHHRGRTQLLQDEADAALRASGRRDITVELHHQWRYWDHQTPSRQLQVSGRPSVQVIRPTQYGSLLRTAEAVERISSEHPEAVLLLADFPGATSLSRAALRSLARACPGARAHITDAADGGEYPVGAPHGADSGHGVALAYEAIVGDVREMTTYPAPPQPTYEGRPVAVYHDVDHLHPLGPNGSKGHLLERQALALGLSTTRYSKGAFRAGDGSRAPLIFKWSRNPLSSAASLALSTHKEGTRMQLQRAGVPVPQGRTFANGDFATAKQFVDRIGYPVVVKPAMGVRGIGVVAGIQNEQELEAAFDIMASSKLGKQDFIVEKHINGRDYRIVVVGDEVIAAIQREPASVFGDGESTIAELLLNKNIARKRNPHLWARPAKYDAAARHELKKAGMTLSSVPAQGERVLLANTCSLSQGGDSIDVLDELHPSIIEACIRTVNAIPQLEYCGVDFLLEDHTKPLDQQDAGICELNAHAAIGNCEYPMFGSGKPVAETVMRACIDHYGLTARSEPAEEVALHLTIRGKVTGVGFRKWLQRRARSSGLTGWVRNVDRKTVEAVLVGETVAATAVAAATILGPRAAVPTSYVAQHVEKPDVRDFVIREDTAVRVKNLAKKVTVQAGREARRLKIYRPKNAQEAGAA</sequence>
<dbReference type="InterPro" id="IPR001792">
    <property type="entry name" value="Acylphosphatase-like_dom"/>
</dbReference>
<evidence type="ECO:0000256" key="2">
    <source>
        <dbReference type="PROSITE-ProRule" id="PRU00520"/>
    </source>
</evidence>
<dbReference type="SUPFAM" id="SSF54975">
    <property type="entry name" value="Acylphosphatase/BLUF domain-like"/>
    <property type="match status" value="1"/>
</dbReference>
<dbReference type="GO" id="GO:0003998">
    <property type="term" value="F:acylphosphatase activity"/>
    <property type="evidence" value="ECO:0007669"/>
    <property type="project" value="UniProtKB-EC"/>
</dbReference>
<dbReference type="OrthoDB" id="9803907at2"/>
<evidence type="ECO:0000259" key="5">
    <source>
        <dbReference type="PROSITE" id="PS51160"/>
    </source>
</evidence>
<dbReference type="Pfam" id="PF08443">
    <property type="entry name" value="RimK"/>
    <property type="match status" value="1"/>
</dbReference>
<dbReference type="InterPro" id="IPR013815">
    <property type="entry name" value="ATP_grasp_subdomain_1"/>
</dbReference>
<dbReference type="Gene3D" id="3.30.1490.20">
    <property type="entry name" value="ATP-grasp fold, A domain"/>
    <property type="match status" value="1"/>
</dbReference>
<reference evidence="6 7" key="1">
    <citation type="submission" date="2019-12" db="EMBL/GenBank/DDBJ databases">
        <title>Nesterenkonia muleiensis sp. nov., a novel actinobacterium isolated from sap of Populus euphratica.</title>
        <authorList>
            <person name="Wang R."/>
        </authorList>
    </citation>
    <scope>NUCLEOTIDE SEQUENCE [LARGE SCALE GENOMIC DNA]</scope>
    <source>
        <strain evidence="6 7">F10</strain>
    </source>
</reference>
<evidence type="ECO:0000256" key="3">
    <source>
        <dbReference type="RuleBase" id="RU004168"/>
    </source>
</evidence>
<evidence type="ECO:0000259" key="4">
    <source>
        <dbReference type="PROSITE" id="PS50975"/>
    </source>
</evidence>
<dbReference type="PROSITE" id="PS50975">
    <property type="entry name" value="ATP_GRASP"/>
    <property type="match status" value="1"/>
</dbReference>
<feature type="domain" description="Acylphosphatase-like" evidence="5">
    <location>
        <begin position="775"/>
        <end position="861"/>
    </location>
</feature>
<gene>
    <name evidence="6" type="ORF">GNZ21_11630</name>
</gene>
<dbReference type="GO" id="GO:0046872">
    <property type="term" value="F:metal ion binding"/>
    <property type="evidence" value="ECO:0007669"/>
    <property type="project" value="InterPro"/>
</dbReference>
<dbReference type="RefSeq" id="WP_157324535.1">
    <property type="nucleotide sequence ID" value="NZ_BMFX01000030.1"/>
</dbReference>
<dbReference type="InterPro" id="IPR013651">
    <property type="entry name" value="ATP-grasp_RimK-type"/>
</dbReference>
<evidence type="ECO:0000313" key="7">
    <source>
        <dbReference type="Proteomes" id="UP000460157"/>
    </source>
</evidence>
<comment type="similarity">
    <text evidence="3">Belongs to the acylphosphatase family.</text>
</comment>
<feature type="active site" evidence="2">
    <location>
        <position position="790"/>
    </location>
</feature>
<keyword evidence="2" id="KW-0378">Hydrolase</keyword>
<dbReference type="AlphaFoldDB" id="A0A7K1ULT1"/>
<dbReference type="GO" id="GO:0018169">
    <property type="term" value="F:ribosomal S6-glutamic acid ligase activity"/>
    <property type="evidence" value="ECO:0007669"/>
    <property type="project" value="TreeGrafter"/>
</dbReference>
<dbReference type="Gene3D" id="3.30.470.20">
    <property type="entry name" value="ATP-grasp fold, B domain"/>
    <property type="match status" value="1"/>
</dbReference>
<accession>A0A7K1ULT1</accession>
<dbReference type="Gene3D" id="3.30.390.10">
    <property type="entry name" value="Enolase-like, N-terminal domain"/>
    <property type="match status" value="1"/>
</dbReference>
<dbReference type="Pfam" id="PF00708">
    <property type="entry name" value="Acylphosphatase"/>
    <property type="match status" value="1"/>
</dbReference>
<keyword evidence="1" id="KW-0547">Nucleotide-binding</keyword>
<dbReference type="EMBL" id="WRPM01000084">
    <property type="protein sequence ID" value="MVT27001.1"/>
    <property type="molecule type" value="Genomic_DNA"/>
</dbReference>
<dbReference type="Proteomes" id="UP000460157">
    <property type="component" value="Unassembled WGS sequence"/>
</dbReference>
<dbReference type="PANTHER" id="PTHR21621">
    <property type="entry name" value="RIBOSOMAL PROTEIN S6 MODIFICATION PROTEIN"/>
    <property type="match status" value="1"/>
</dbReference>
<name>A0A7K1ULT1_9MICC</name>
<protein>
    <recommendedName>
        <fullName evidence="2">acylphosphatase</fullName>
        <ecNumber evidence="2">3.6.1.7</ecNumber>
    </recommendedName>
</protein>
<dbReference type="GO" id="GO:0009432">
    <property type="term" value="P:SOS response"/>
    <property type="evidence" value="ECO:0007669"/>
    <property type="project" value="TreeGrafter"/>
</dbReference>
<dbReference type="SUPFAM" id="SSF56059">
    <property type="entry name" value="Glutathione synthetase ATP-binding domain-like"/>
    <property type="match status" value="1"/>
</dbReference>
<comment type="caution">
    <text evidence="6">The sequence shown here is derived from an EMBL/GenBank/DDBJ whole genome shotgun (WGS) entry which is preliminary data.</text>
</comment>
<keyword evidence="7" id="KW-1185">Reference proteome</keyword>
<dbReference type="Gene3D" id="3.30.70.100">
    <property type="match status" value="1"/>
</dbReference>
<dbReference type="InterPro" id="IPR029017">
    <property type="entry name" value="Enolase-like_N"/>
</dbReference>
<dbReference type="PANTHER" id="PTHR21621:SF0">
    <property type="entry name" value="BETA-CITRYLGLUTAMATE SYNTHASE B-RELATED"/>
    <property type="match status" value="1"/>
</dbReference>
<dbReference type="InterPro" id="IPR036046">
    <property type="entry name" value="Acylphosphatase-like_dom_sf"/>
</dbReference>
<evidence type="ECO:0000256" key="1">
    <source>
        <dbReference type="PROSITE-ProRule" id="PRU00409"/>
    </source>
</evidence>
<dbReference type="EC" id="3.6.1.7" evidence="2"/>
<comment type="catalytic activity">
    <reaction evidence="2">
        <text>an acyl phosphate + H2O = a carboxylate + phosphate + H(+)</text>
        <dbReference type="Rhea" id="RHEA:14965"/>
        <dbReference type="ChEBI" id="CHEBI:15377"/>
        <dbReference type="ChEBI" id="CHEBI:15378"/>
        <dbReference type="ChEBI" id="CHEBI:29067"/>
        <dbReference type="ChEBI" id="CHEBI:43474"/>
        <dbReference type="ChEBI" id="CHEBI:59918"/>
        <dbReference type="EC" id="3.6.1.7"/>
    </reaction>
</comment>
<evidence type="ECO:0000313" key="6">
    <source>
        <dbReference type="EMBL" id="MVT27001.1"/>
    </source>
</evidence>
<organism evidence="6 7">
    <name type="scientific">Nesterenkonia alkaliphila</name>
    <dbReference type="NCBI Taxonomy" id="1463631"/>
    <lineage>
        <taxon>Bacteria</taxon>
        <taxon>Bacillati</taxon>
        <taxon>Actinomycetota</taxon>
        <taxon>Actinomycetes</taxon>
        <taxon>Micrococcales</taxon>
        <taxon>Micrococcaceae</taxon>
        <taxon>Nesterenkonia</taxon>
    </lineage>
</organism>
<dbReference type="InterPro" id="IPR011761">
    <property type="entry name" value="ATP-grasp"/>
</dbReference>
<dbReference type="GO" id="GO:0005524">
    <property type="term" value="F:ATP binding"/>
    <property type="evidence" value="ECO:0007669"/>
    <property type="project" value="UniProtKB-UniRule"/>
</dbReference>
<dbReference type="PROSITE" id="PS51160">
    <property type="entry name" value="ACYLPHOSPHATASE_3"/>
    <property type="match status" value="1"/>
</dbReference>
<proteinExistence type="inferred from homology"/>
<dbReference type="GO" id="GO:0005737">
    <property type="term" value="C:cytoplasm"/>
    <property type="evidence" value="ECO:0007669"/>
    <property type="project" value="TreeGrafter"/>
</dbReference>
<feature type="domain" description="ATP-grasp" evidence="4">
    <location>
        <begin position="502"/>
        <end position="759"/>
    </location>
</feature>
<keyword evidence="1" id="KW-0067">ATP-binding</keyword>
<feature type="active site" evidence="2">
    <location>
        <position position="808"/>
    </location>
</feature>